<comment type="caution">
    <text evidence="1">The sequence shown here is derived from an EMBL/GenBank/DDBJ whole genome shotgun (WGS) entry which is preliminary data.</text>
</comment>
<organism evidence="1 2">
    <name type="scientific">Xenorhabdus bovienii</name>
    <name type="common">Xenorhabdus nematophila subsp. bovienii</name>
    <dbReference type="NCBI Taxonomy" id="40576"/>
    <lineage>
        <taxon>Bacteria</taxon>
        <taxon>Pseudomonadati</taxon>
        <taxon>Pseudomonadota</taxon>
        <taxon>Gammaproteobacteria</taxon>
        <taxon>Enterobacterales</taxon>
        <taxon>Morganellaceae</taxon>
        <taxon>Xenorhabdus</taxon>
    </lineage>
</organism>
<accession>A0AAJ1JBN7</accession>
<reference evidence="1" key="2">
    <citation type="journal article" date="2022" name="J. Evol. Biol.">
        <title>Pre- and post-association barriers to host switching in sympatric mutualists.</title>
        <authorList>
            <person name="Dinges Z.M."/>
            <person name="Phillips R.K."/>
            <person name="Lively C.M."/>
            <person name="Bashey F."/>
        </authorList>
    </citation>
    <scope>NUCLEOTIDE SEQUENCE</scope>
    <source>
        <strain evidence="1">MC_266_E_2016</strain>
    </source>
</reference>
<evidence type="ECO:0000313" key="2">
    <source>
        <dbReference type="Proteomes" id="UP001222434"/>
    </source>
</evidence>
<protein>
    <submittedName>
        <fullName evidence="1">Uncharacterized protein</fullName>
    </submittedName>
</protein>
<dbReference type="Proteomes" id="UP001222434">
    <property type="component" value="Unassembled WGS sequence"/>
</dbReference>
<evidence type="ECO:0000313" key="1">
    <source>
        <dbReference type="EMBL" id="MDE1480765.1"/>
    </source>
</evidence>
<dbReference type="AlphaFoldDB" id="A0AAJ1JBN7"/>
<dbReference type="EMBL" id="JAILSO010000259">
    <property type="protein sequence ID" value="MDE1480765.1"/>
    <property type="molecule type" value="Genomic_DNA"/>
</dbReference>
<gene>
    <name evidence="1" type="ORF">KKJ01_21985</name>
</gene>
<sequence length="169" mass="19394">MSGTRSLHFLSTQAMSSSEYLDIIKRTKSEEILEEVISYIEDTNEEEQVDILYEYTFDFESIHSDDMEVGNPAKLSLYLNSPHINFHKLIREGFFELNTNLTDETILTELKGDKGNSAQKLQISITVNNSQQLNNLREKIKTLLVANLAWQNQLLQISTQEKLIANLLP</sequence>
<reference evidence="1" key="1">
    <citation type="submission" date="2021-08" db="EMBL/GenBank/DDBJ databases">
        <authorList>
            <person name="Papudeshi B."/>
            <person name="Bashey-Visser F."/>
        </authorList>
    </citation>
    <scope>NUCLEOTIDE SEQUENCE</scope>
    <source>
        <strain evidence="1">MC_266_E_2016</strain>
    </source>
</reference>
<name>A0AAJ1JBN7_XENBV</name>
<proteinExistence type="predicted"/>
<dbReference type="RefSeq" id="WP_274714104.1">
    <property type="nucleotide sequence ID" value="NZ_JAILSO010000259.1"/>
</dbReference>